<comment type="caution">
    <text evidence="3">The sequence shown here is derived from an EMBL/GenBank/DDBJ whole genome shotgun (WGS) entry which is preliminary data.</text>
</comment>
<dbReference type="Pfam" id="PF04773">
    <property type="entry name" value="FecR"/>
    <property type="match status" value="1"/>
</dbReference>
<evidence type="ECO:0000259" key="2">
    <source>
        <dbReference type="Pfam" id="PF16220"/>
    </source>
</evidence>
<feature type="domain" description="FecR protein" evidence="1">
    <location>
        <begin position="111"/>
        <end position="199"/>
    </location>
</feature>
<keyword evidence="4" id="KW-1185">Reference proteome</keyword>
<dbReference type="Gene3D" id="2.60.120.1440">
    <property type="match status" value="1"/>
</dbReference>
<feature type="domain" description="FecR N-terminal" evidence="2">
    <location>
        <begin position="14"/>
        <end position="56"/>
    </location>
</feature>
<dbReference type="PANTHER" id="PTHR30273:SF2">
    <property type="entry name" value="PROTEIN FECR"/>
    <property type="match status" value="1"/>
</dbReference>
<name>A0ABT4Y9W1_METRE</name>
<dbReference type="Proteomes" id="UP001211689">
    <property type="component" value="Unassembled WGS sequence"/>
</dbReference>
<organism evidence="3 4">
    <name type="scientific">Metapseudomonas resinovorans</name>
    <name type="common">Pseudomonas resinovorans</name>
    <dbReference type="NCBI Taxonomy" id="53412"/>
    <lineage>
        <taxon>Bacteria</taxon>
        <taxon>Pseudomonadati</taxon>
        <taxon>Pseudomonadota</taxon>
        <taxon>Gammaproteobacteria</taxon>
        <taxon>Pseudomonadales</taxon>
        <taxon>Pseudomonadaceae</taxon>
        <taxon>Metapseudomonas</taxon>
    </lineage>
</organism>
<evidence type="ECO:0000259" key="1">
    <source>
        <dbReference type="Pfam" id="PF04773"/>
    </source>
</evidence>
<proteinExistence type="predicted"/>
<sequence>MSGQPSAQQRQIAREAARWLTLQESGEFRDQHHAELQRWRERSSAHEAAWQKADALRQRFARLPGTLALASLDRPDLGRRRALKQALALGALAPVAWLGYRQLPMAAWRADLHTATGERRSFDLPDGSRLQLNTASAVDLDFADGRRELRLVQGEIAVDTSGGLTVRTGQGVMLASRASFCVRQYPGGCLVSVMAGEVQLQPRNGAPVVLQQGERAGLSAEGTTRAERFDPQLPSWQQGLLVVDNQPLGAFLRELGRYRPGLLRWDPALERLAVTGTFRLDDTDKVLALIAASLPVEVHYRTRYWASLVPREKLG</sequence>
<accession>A0ABT4Y9W1</accession>
<dbReference type="PIRSF" id="PIRSF018266">
    <property type="entry name" value="FecR"/>
    <property type="match status" value="1"/>
</dbReference>
<evidence type="ECO:0000313" key="3">
    <source>
        <dbReference type="EMBL" id="MDA8485546.1"/>
    </source>
</evidence>
<gene>
    <name evidence="3" type="ORF">NNO07_20960</name>
</gene>
<dbReference type="PANTHER" id="PTHR30273">
    <property type="entry name" value="PERIPLASMIC SIGNAL SENSOR AND SIGMA FACTOR ACTIVATOR FECR-RELATED"/>
    <property type="match status" value="1"/>
</dbReference>
<dbReference type="EMBL" id="JANEWF010000030">
    <property type="protein sequence ID" value="MDA8485546.1"/>
    <property type="molecule type" value="Genomic_DNA"/>
</dbReference>
<dbReference type="InterPro" id="IPR006860">
    <property type="entry name" value="FecR"/>
</dbReference>
<evidence type="ECO:0000313" key="4">
    <source>
        <dbReference type="Proteomes" id="UP001211689"/>
    </source>
</evidence>
<dbReference type="InterPro" id="IPR032623">
    <property type="entry name" value="FecR_N"/>
</dbReference>
<dbReference type="InterPro" id="IPR012373">
    <property type="entry name" value="Ferrdict_sens_TM"/>
</dbReference>
<reference evidence="3 4" key="1">
    <citation type="submission" date="2022-07" db="EMBL/GenBank/DDBJ databases">
        <title>Genome Analysis of Selected Gammaproteobacteria from Nigerian Food snails.</title>
        <authorList>
            <person name="Okafor A.C."/>
        </authorList>
    </citation>
    <scope>NUCLEOTIDE SEQUENCE [LARGE SCALE GENOMIC DNA]</scope>
    <source>
        <strain evidence="3 4">Awg 2</strain>
    </source>
</reference>
<protein>
    <submittedName>
        <fullName evidence="3">FecR family protein</fullName>
    </submittedName>
</protein>
<dbReference type="RefSeq" id="WP_271471823.1">
    <property type="nucleotide sequence ID" value="NZ_JANEWF010000030.1"/>
</dbReference>
<dbReference type="Pfam" id="PF16220">
    <property type="entry name" value="DUF4880"/>
    <property type="match status" value="1"/>
</dbReference>